<dbReference type="STRING" id="1176198.SAMN05444716_102209"/>
<keyword evidence="3 7" id="KW-0812">Transmembrane</keyword>
<feature type="transmembrane region" description="Helical" evidence="7">
    <location>
        <begin position="257"/>
        <end position="278"/>
    </location>
</feature>
<dbReference type="NCBIfam" id="TIGR00765">
    <property type="entry name" value="yihY_not_rbn"/>
    <property type="match status" value="1"/>
</dbReference>
<comment type="subcellular location">
    <subcellularLocation>
        <location evidence="1">Cell membrane</location>
        <topology evidence="1">Multi-pass membrane protein</topology>
    </subcellularLocation>
</comment>
<feature type="transmembrane region" description="Helical" evidence="7">
    <location>
        <begin position="192"/>
        <end position="211"/>
    </location>
</feature>
<feature type="region of interest" description="Disordered" evidence="6">
    <location>
        <begin position="290"/>
        <end position="426"/>
    </location>
</feature>
<keyword evidence="5 7" id="KW-0472">Membrane</keyword>
<proteinExistence type="predicted"/>
<evidence type="ECO:0000256" key="6">
    <source>
        <dbReference type="SAM" id="MobiDB-lite"/>
    </source>
</evidence>
<name>A0A1I6QR30_9ACTN</name>
<evidence type="ECO:0000256" key="1">
    <source>
        <dbReference type="ARBA" id="ARBA00004651"/>
    </source>
</evidence>
<feature type="compositionally biased region" description="Low complexity" evidence="6">
    <location>
        <begin position="411"/>
        <end position="420"/>
    </location>
</feature>
<dbReference type="AlphaFoldDB" id="A0A1I6QR30"/>
<dbReference type="InterPro" id="IPR017039">
    <property type="entry name" value="Virul_fac_BrkB"/>
</dbReference>
<evidence type="ECO:0000313" key="9">
    <source>
        <dbReference type="Proteomes" id="UP000198873"/>
    </source>
</evidence>
<feature type="transmembrane region" description="Helical" evidence="7">
    <location>
        <begin position="42"/>
        <end position="65"/>
    </location>
</feature>
<dbReference type="EMBL" id="FPAB01000002">
    <property type="protein sequence ID" value="SFS54855.1"/>
    <property type="molecule type" value="Genomic_DNA"/>
</dbReference>
<protein>
    <submittedName>
        <fullName evidence="8">Membrane protein</fullName>
    </submittedName>
</protein>
<keyword evidence="2" id="KW-1003">Cell membrane</keyword>
<evidence type="ECO:0000313" key="8">
    <source>
        <dbReference type="EMBL" id="SFS54855.1"/>
    </source>
</evidence>
<keyword evidence="4 7" id="KW-1133">Transmembrane helix</keyword>
<evidence type="ECO:0000256" key="7">
    <source>
        <dbReference type="SAM" id="Phobius"/>
    </source>
</evidence>
<reference evidence="9" key="1">
    <citation type="submission" date="2016-10" db="EMBL/GenBank/DDBJ databases">
        <authorList>
            <person name="Varghese N."/>
            <person name="Submissions S."/>
        </authorList>
    </citation>
    <scope>NUCLEOTIDE SEQUENCE [LARGE SCALE GENOMIC DNA]</scope>
    <source>
        <strain evidence="9">CGMCC 4.7047</strain>
    </source>
</reference>
<feature type="transmembrane region" description="Helical" evidence="7">
    <location>
        <begin position="223"/>
        <end position="245"/>
    </location>
</feature>
<dbReference type="RefSeq" id="WP_254791440.1">
    <property type="nucleotide sequence ID" value="NZ_FPAB01000002.1"/>
</dbReference>
<evidence type="ECO:0000256" key="2">
    <source>
        <dbReference type="ARBA" id="ARBA00022475"/>
    </source>
</evidence>
<dbReference type="PANTHER" id="PTHR30213:SF0">
    <property type="entry name" value="UPF0761 MEMBRANE PROTEIN YIHY"/>
    <property type="match status" value="1"/>
</dbReference>
<evidence type="ECO:0000256" key="4">
    <source>
        <dbReference type="ARBA" id="ARBA00022989"/>
    </source>
</evidence>
<keyword evidence="9" id="KW-1185">Reference proteome</keyword>
<sequence length="426" mass="43176">MRGTRGGRNVHRRRPPEDWGTALRRTPVSLWRDDIDHWAAALTYYTVLAIFPGLLVALSVMSLTFPGAAPELIGHVTALVPANSRGDVHRALLDLADQRQAAWLLIVVATVSSVVSAYNYLSVFRRVQHAMHGVEDHRPAWRHIHRTLLTALGLLGLLIVSATALILTGGAVRTLGRALGTGEAVAAGWSALKWPLLMVLVAGLVLILFRTGPPAGRAPGRGAAGGALAVVLWLGASAGFALYASHVSTYNRLYGPLAGVIVFLVWLWLTNLSLLAGAQFNAELAKLRRPGGTARDGSGPGAAASAPAPAGPVGPAPAGQPGAPPAPPGPGTGPGPGPGSTAAGPVDPPAAAPWPPAAAPPLPPVPPGLPPAAVPPGLPSAAVPPCPSPAAVPPGPPPAVPPRAVPPRPAAPGDAARLAPTPRPPA</sequence>
<feature type="transmembrane region" description="Helical" evidence="7">
    <location>
        <begin position="101"/>
        <end position="121"/>
    </location>
</feature>
<feature type="transmembrane region" description="Helical" evidence="7">
    <location>
        <begin position="148"/>
        <end position="172"/>
    </location>
</feature>
<dbReference type="GO" id="GO:0005886">
    <property type="term" value="C:plasma membrane"/>
    <property type="evidence" value="ECO:0007669"/>
    <property type="project" value="UniProtKB-SubCell"/>
</dbReference>
<feature type="compositionally biased region" description="Pro residues" evidence="6">
    <location>
        <begin position="346"/>
        <end position="410"/>
    </location>
</feature>
<organism evidence="8 9">
    <name type="scientific">Streptomyces harbinensis</name>
    <dbReference type="NCBI Taxonomy" id="1176198"/>
    <lineage>
        <taxon>Bacteria</taxon>
        <taxon>Bacillati</taxon>
        <taxon>Actinomycetota</taxon>
        <taxon>Actinomycetes</taxon>
        <taxon>Kitasatosporales</taxon>
        <taxon>Streptomycetaceae</taxon>
        <taxon>Streptomyces</taxon>
    </lineage>
</organism>
<gene>
    <name evidence="8" type="ORF">SAMN05444716_102209</name>
</gene>
<dbReference type="Proteomes" id="UP000198873">
    <property type="component" value="Unassembled WGS sequence"/>
</dbReference>
<dbReference type="PANTHER" id="PTHR30213">
    <property type="entry name" value="INNER MEMBRANE PROTEIN YHJD"/>
    <property type="match status" value="1"/>
</dbReference>
<feature type="compositionally biased region" description="Pro residues" evidence="6">
    <location>
        <begin position="322"/>
        <end position="337"/>
    </location>
</feature>
<accession>A0A1I6QR30</accession>
<evidence type="ECO:0000256" key="3">
    <source>
        <dbReference type="ARBA" id="ARBA00022692"/>
    </source>
</evidence>
<dbReference type="Pfam" id="PF03631">
    <property type="entry name" value="Virul_fac_BrkB"/>
    <property type="match status" value="1"/>
</dbReference>
<evidence type="ECO:0000256" key="5">
    <source>
        <dbReference type="ARBA" id="ARBA00023136"/>
    </source>
</evidence>